<dbReference type="OrthoDB" id="4777753at2759"/>
<dbReference type="eggNOG" id="ENOG502RF4U">
    <property type="taxonomic scope" value="Eukaryota"/>
</dbReference>
<dbReference type="KEGG" id="cfj:CFIO01_12221"/>
<evidence type="ECO:0000313" key="2">
    <source>
        <dbReference type="EMBL" id="EXF76964.1"/>
    </source>
</evidence>
<name>A0A010RGM2_9PEZI</name>
<dbReference type="SUPFAM" id="SSF57756">
    <property type="entry name" value="Retrovirus zinc finger-like domains"/>
    <property type="match status" value="1"/>
</dbReference>
<sequence>MTDIRALTNDRALQDYLLLNHWPNGFESGWRPVKISGLACLTVIIKMINSCLPLEARTTDNPMRQLEEKNPLMRHAWLDFQCTEDDEGYARAAVKLFEALSLGNRPSFEDLVSSGSLHSTLWARPEQCFCFDPISSDSALLSHENYEGGTFTVIRLGASAPFNLGTLIDQELDRVIGKDIRCRNNPEFLRLDYSAVYGHRTAVDELYTFDIRERCLINQSNGDMGDHGRVTYVLRAAVRLQQNGMNGLDEVQLFTQSRELRWDWLVEDDWFGDPGYTWFLLYWKINPGYQVGGPSAEWADSRIEENSEGPQDESRHVDNSTTRAEHESALTTENSASFAVPDQSSSKHGHQIFSLRRPLSGWAPPKQTPDPATHKLMTGNDLLQRDERNANVICGHCSALGHGLIDCIWPGPFGDIDGCPICNTTEHRLDNCRAFEATDYNIPRLELLHHVLIVRRANKPPILTRLVWISIACAYVNRHKGKYIQNSVGYPWTKFLSMEVWKNTFKDANKQFWLTYDYSKDSENQSRLQVDPVTRDWQTALQNKELILEDQRQHGWNAVEYLHY</sequence>
<proteinExistence type="predicted"/>
<dbReference type="AlphaFoldDB" id="A0A010RGM2"/>
<feature type="compositionally biased region" description="Basic and acidic residues" evidence="1">
    <location>
        <begin position="312"/>
        <end position="328"/>
    </location>
</feature>
<evidence type="ECO:0000313" key="3">
    <source>
        <dbReference type="Proteomes" id="UP000020467"/>
    </source>
</evidence>
<dbReference type="HOGENOM" id="CLU_483111_0_0_1"/>
<dbReference type="GO" id="GO:0008270">
    <property type="term" value="F:zinc ion binding"/>
    <property type="evidence" value="ECO:0007669"/>
    <property type="project" value="InterPro"/>
</dbReference>
<accession>A0A010RGM2</accession>
<gene>
    <name evidence="2" type="ORF">CFIO01_12221</name>
</gene>
<dbReference type="Proteomes" id="UP000020467">
    <property type="component" value="Unassembled WGS sequence"/>
</dbReference>
<feature type="region of interest" description="Disordered" evidence="1">
    <location>
        <begin position="302"/>
        <end position="346"/>
    </location>
</feature>
<protein>
    <submittedName>
        <fullName evidence="2">Uncharacterized protein</fullName>
    </submittedName>
</protein>
<dbReference type="InterPro" id="IPR036875">
    <property type="entry name" value="Znf_CCHC_sf"/>
</dbReference>
<comment type="caution">
    <text evidence="2">The sequence shown here is derived from an EMBL/GenBank/DDBJ whole genome shotgun (WGS) entry which is preliminary data.</text>
</comment>
<feature type="compositionally biased region" description="Polar residues" evidence="1">
    <location>
        <begin position="329"/>
        <end position="346"/>
    </location>
</feature>
<keyword evidence="3" id="KW-1185">Reference proteome</keyword>
<organism evidence="2 3">
    <name type="scientific">Colletotrichum fioriniae PJ7</name>
    <dbReference type="NCBI Taxonomy" id="1445577"/>
    <lineage>
        <taxon>Eukaryota</taxon>
        <taxon>Fungi</taxon>
        <taxon>Dikarya</taxon>
        <taxon>Ascomycota</taxon>
        <taxon>Pezizomycotina</taxon>
        <taxon>Sordariomycetes</taxon>
        <taxon>Hypocreomycetidae</taxon>
        <taxon>Glomerellales</taxon>
        <taxon>Glomerellaceae</taxon>
        <taxon>Colletotrichum</taxon>
        <taxon>Colletotrichum acutatum species complex</taxon>
    </lineage>
</organism>
<reference evidence="2 3" key="1">
    <citation type="submission" date="2014-02" db="EMBL/GenBank/DDBJ databases">
        <title>The genome sequence of Colletotrichum fioriniae PJ7.</title>
        <authorList>
            <person name="Baroncelli R."/>
            <person name="Thon M.R."/>
        </authorList>
    </citation>
    <scope>NUCLEOTIDE SEQUENCE [LARGE SCALE GENOMIC DNA]</scope>
    <source>
        <strain evidence="2 3">PJ7</strain>
    </source>
</reference>
<evidence type="ECO:0000256" key="1">
    <source>
        <dbReference type="SAM" id="MobiDB-lite"/>
    </source>
</evidence>
<dbReference type="GO" id="GO:0003676">
    <property type="term" value="F:nucleic acid binding"/>
    <property type="evidence" value="ECO:0007669"/>
    <property type="project" value="InterPro"/>
</dbReference>
<dbReference type="EMBL" id="JARH01000771">
    <property type="protein sequence ID" value="EXF76964.1"/>
    <property type="molecule type" value="Genomic_DNA"/>
</dbReference>